<dbReference type="Gene3D" id="2.30.110.10">
    <property type="entry name" value="Electron Transport, Fmn-binding Protein, Chain A"/>
    <property type="match status" value="1"/>
</dbReference>
<name>A0A8H5F2E3_9AGAR</name>
<feature type="domain" description="General stress protein FMN-binding split barrel" evidence="1">
    <location>
        <begin position="23"/>
        <end position="185"/>
    </location>
</feature>
<accession>A0A8H5F2E3</accession>
<dbReference type="SUPFAM" id="SSF50475">
    <property type="entry name" value="FMN-binding split barrel"/>
    <property type="match status" value="1"/>
</dbReference>
<comment type="caution">
    <text evidence="2">The sequence shown here is derived from an EMBL/GenBank/DDBJ whole genome shotgun (WGS) entry which is preliminary data.</text>
</comment>
<organism evidence="2 3">
    <name type="scientific">Psilocybe cf. subviscida</name>
    <dbReference type="NCBI Taxonomy" id="2480587"/>
    <lineage>
        <taxon>Eukaryota</taxon>
        <taxon>Fungi</taxon>
        <taxon>Dikarya</taxon>
        <taxon>Basidiomycota</taxon>
        <taxon>Agaricomycotina</taxon>
        <taxon>Agaricomycetes</taxon>
        <taxon>Agaricomycetidae</taxon>
        <taxon>Agaricales</taxon>
        <taxon>Agaricineae</taxon>
        <taxon>Strophariaceae</taxon>
        <taxon>Psilocybe</taxon>
    </lineage>
</organism>
<dbReference type="OrthoDB" id="434253at2759"/>
<dbReference type="PANTHER" id="PTHR34818">
    <property type="entry name" value="PROTEIN BLI-3"/>
    <property type="match status" value="1"/>
</dbReference>
<dbReference type="PANTHER" id="PTHR34818:SF1">
    <property type="entry name" value="PROTEIN BLI-3"/>
    <property type="match status" value="1"/>
</dbReference>
<sequence length="210" mass="23254">MTKLYSTMDPYTAQAATNASLKDKVETLKNIIKSAQTAMLTTRTADGQLHSRAMNPVTQHGQDFSLALTFIANNVSHKFDEIKSDAHVNVSFYDSSTSDWASFAGKAKVIEDHNEIAKYWSQSWLIFDPSHTAWFGNLKDGVHGGDSNDPRVALIQVIPDEIKYWKVTKSKSERESEIGKDAKQGKVASPGDLISVGRNELMDLGLYAKN</sequence>
<reference evidence="2 3" key="1">
    <citation type="journal article" date="2020" name="ISME J.">
        <title>Uncovering the hidden diversity of litter-decomposition mechanisms in mushroom-forming fungi.</title>
        <authorList>
            <person name="Floudas D."/>
            <person name="Bentzer J."/>
            <person name="Ahren D."/>
            <person name="Johansson T."/>
            <person name="Persson P."/>
            <person name="Tunlid A."/>
        </authorList>
    </citation>
    <scope>NUCLEOTIDE SEQUENCE [LARGE SCALE GENOMIC DNA]</scope>
    <source>
        <strain evidence="2 3">CBS 101986</strain>
    </source>
</reference>
<dbReference type="InterPro" id="IPR052917">
    <property type="entry name" value="Stress-Dev_Protein"/>
</dbReference>
<dbReference type="InterPro" id="IPR012349">
    <property type="entry name" value="Split_barrel_FMN-bd"/>
</dbReference>
<evidence type="ECO:0000259" key="1">
    <source>
        <dbReference type="Pfam" id="PF16242"/>
    </source>
</evidence>
<dbReference type="Pfam" id="PF16242">
    <property type="entry name" value="Pyrid_ox_like"/>
    <property type="match status" value="1"/>
</dbReference>
<gene>
    <name evidence="2" type="ORF">D9619_001536</name>
</gene>
<dbReference type="InterPro" id="IPR038725">
    <property type="entry name" value="YdaG_split_barrel_FMN-bd"/>
</dbReference>
<dbReference type="EMBL" id="JAACJJ010000028">
    <property type="protein sequence ID" value="KAF5321086.1"/>
    <property type="molecule type" value="Genomic_DNA"/>
</dbReference>
<dbReference type="AlphaFoldDB" id="A0A8H5F2E3"/>
<keyword evidence="3" id="KW-1185">Reference proteome</keyword>
<evidence type="ECO:0000313" key="2">
    <source>
        <dbReference type="EMBL" id="KAF5321086.1"/>
    </source>
</evidence>
<evidence type="ECO:0000313" key="3">
    <source>
        <dbReference type="Proteomes" id="UP000567179"/>
    </source>
</evidence>
<proteinExistence type="predicted"/>
<dbReference type="Proteomes" id="UP000567179">
    <property type="component" value="Unassembled WGS sequence"/>
</dbReference>
<protein>
    <recommendedName>
        <fullName evidence="1">General stress protein FMN-binding split barrel domain-containing protein</fullName>
    </recommendedName>
</protein>